<evidence type="ECO:0000259" key="5">
    <source>
        <dbReference type="Pfam" id="PF01385"/>
    </source>
</evidence>
<accession>D7E9A2</accession>
<feature type="domain" description="Cas12f1-like TNB" evidence="6">
    <location>
        <begin position="326"/>
        <end position="397"/>
    </location>
</feature>
<organism evidence="7 8">
    <name type="scientific">Methanohalobium evestigatum (strain ATCC BAA-1072 / DSM 3721 / NBRC 107634 / OCM 161 / Z-7303)</name>
    <dbReference type="NCBI Taxonomy" id="644295"/>
    <lineage>
        <taxon>Archaea</taxon>
        <taxon>Methanobacteriati</taxon>
        <taxon>Methanobacteriota</taxon>
        <taxon>Stenosarchaea group</taxon>
        <taxon>Methanomicrobia</taxon>
        <taxon>Methanosarcinales</taxon>
        <taxon>Methanosarcinaceae</taxon>
        <taxon>Methanohalobium</taxon>
    </lineage>
</organism>
<dbReference type="GO" id="GO:0006310">
    <property type="term" value="P:DNA recombination"/>
    <property type="evidence" value="ECO:0007669"/>
    <property type="project" value="UniProtKB-KW"/>
</dbReference>
<evidence type="ECO:0000256" key="1">
    <source>
        <dbReference type="ARBA" id="ARBA00008761"/>
    </source>
</evidence>
<dbReference type="NCBIfam" id="NF040570">
    <property type="entry name" value="guided_TnpB"/>
    <property type="match status" value="1"/>
</dbReference>
<evidence type="ECO:0000256" key="3">
    <source>
        <dbReference type="ARBA" id="ARBA00023125"/>
    </source>
</evidence>
<dbReference type="RefSeq" id="WP_013194617.1">
    <property type="nucleotide sequence ID" value="NC_014253.1"/>
</dbReference>
<keyword evidence="3" id="KW-0238">DNA-binding</keyword>
<dbReference type="KEGG" id="mev:Metev_1169"/>
<gene>
    <name evidence="7" type="ordered locus">Metev_1169</name>
</gene>
<dbReference type="InterPro" id="IPR010095">
    <property type="entry name" value="Cas12f1-like_TNB"/>
</dbReference>
<dbReference type="GO" id="GO:0032196">
    <property type="term" value="P:transposition"/>
    <property type="evidence" value="ECO:0007669"/>
    <property type="project" value="UniProtKB-KW"/>
</dbReference>
<dbReference type="AlphaFoldDB" id="D7E9A2"/>
<keyword evidence="8" id="KW-1185">Reference proteome</keyword>
<dbReference type="Proteomes" id="UP000000391">
    <property type="component" value="Chromosome"/>
</dbReference>
<comment type="similarity">
    <text evidence="1">In the C-terminal section; belongs to the transposase 35 family.</text>
</comment>
<keyword evidence="2" id="KW-0815">Transposition</keyword>
<dbReference type="InterPro" id="IPR001959">
    <property type="entry name" value="Transposase"/>
</dbReference>
<evidence type="ECO:0000256" key="4">
    <source>
        <dbReference type="ARBA" id="ARBA00023172"/>
    </source>
</evidence>
<evidence type="ECO:0000313" key="8">
    <source>
        <dbReference type="Proteomes" id="UP000000391"/>
    </source>
</evidence>
<name>D7E9A2_METEZ</name>
<evidence type="ECO:0000256" key="2">
    <source>
        <dbReference type="ARBA" id="ARBA00022578"/>
    </source>
</evidence>
<evidence type="ECO:0000313" key="7">
    <source>
        <dbReference type="EMBL" id="ADI74050.1"/>
    </source>
</evidence>
<sequence>MYLTQKNHLRADKQTYETLKRLTKLSKNLYNFTLYTIRQYFFNHGKYLDKDTAYHTVKENENYRMMPSQVAQNTVETVDGSMKSFFKLLDKKRKGEYEKPVSLPKYLDKDGNFICTFKKDQLKVIDDKIRLSLGLDYYRTYGTKYLYFKIPDNIIGQYINQVRIVPKYKGRWFEIEFVYHEDGEIAELDYNNHLSIDLGVDNFATCVTTSGTAFILDGRGIKSYNRWWNKEKSRLQSVYDKQNVDDGIKMDRFSNKRFWKINDFMNQCVNHIVKHCLENRIGNVIIGEMKEIKQEQNIGKQNIGKQNIGKQNIGKQNTQNFQTIPFARFKYKIASKCEYHGIKYHEVNEAYTSKVDALASEPIRKHKKYLGKRSKRGIFQSSTGRLINADINGALNILRKVIGDSLKGITDSGDVNSPGRTL</sequence>
<reference evidence="7 8" key="1">
    <citation type="submission" date="2010-06" db="EMBL/GenBank/DDBJ databases">
        <title>Complete sequence chromosome of Methanohalobium evestigatum Z-7303.</title>
        <authorList>
            <consortium name="US DOE Joint Genome Institute"/>
            <person name="Lucas S."/>
            <person name="Copeland A."/>
            <person name="Lapidus A."/>
            <person name="Cheng J.-F."/>
            <person name="Bruce D."/>
            <person name="Goodwin L."/>
            <person name="Pitluck S."/>
            <person name="Saunders E."/>
            <person name="Detter J.C."/>
            <person name="Han C."/>
            <person name="Tapia R."/>
            <person name="Land M."/>
            <person name="Hauser L."/>
            <person name="Kyrpides N."/>
            <person name="Mikhailova N."/>
            <person name="Sieprawska-Lupa M."/>
            <person name="Whitman W.B."/>
            <person name="Anderson I."/>
            <person name="Woyke T."/>
        </authorList>
    </citation>
    <scope>NUCLEOTIDE SEQUENCE [LARGE SCALE GENOMIC DNA]</scope>
    <source>
        <strain evidence="8">ATCC BAA-1072 / DSM 3721 / NBRC 107634 / OCM 161 / Z-7303</strain>
    </source>
</reference>
<dbReference type="GeneID" id="9346802"/>
<feature type="domain" description="Probable transposase IS891/IS1136/IS1341" evidence="5">
    <location>
        <begin position="185"/>
        <end position="292"/>
    </location>
</feature>
<dbReference type="HOGENOM" id="CLU_032903_16_0_2"/>
<dbReference type="Pfam" id="PF01385">
    <property type="entry name" value="OrfB_IS605"/>
    <property type="match status" value="1"/>
</dbReference>
<evidence type="ECO:0000259" key="6">
    <source>
        <dbReference type="Pfam" id="PF07282"/>
    </source>
</evidence>
<dbReference type="EMBL" id="CP002069">
    <property type="protein sequence ID" value="ADI74050.1"/>
    <property type="molecule type" value="Genomic_DNA"/>
</dbReference>
<protein>
    <submittedName>
        <fullName evidence="7">Transposase, IS605 OrfB family</fullName>
    </submittedName>
</protein>
<dbReference type="OrthoDB" id="142001at2157"/>
<keyword evidence="4" id="KW-0233">DNA recombination</keyword>
<proteinExistence type="inferred from homology"/>
<dbReference type="NCBIfam" id="TIGR01766">
    <property type="entry name" value="IS200/IS605 family accessory protein TnpB-like domain"/>
    <property type="match status" value="1"/>
</dbReference>
<dbReference type="GO" id="GO:0003677">
    <property type="term" value="F:DNA binding"/>
    <property type="evidence" value="ECO:0007669"/>
    <property type="project" value="UniProtKB-KW"/>
</dbReference>
<dbReference type="Pfam" id="PF07282">
    <property type="entry name" value="Cas12f1-like_TNB"/>
    <property type="match status" value="1"/>
</dbReference>